<feature type="region of interest" description="Disordered" evidence="1">
    <location>
        <begin position="156"/>
        <end position="185"/>
    </location>
</feature>
<keyword evidence="3" id="KW-1185">Reference proteome</keyword>
<sequence>MFENFTFDTTRSLSVDSNTMSSRSVSPCSATSPYPAAEYSMTDLAADFDRQRLRQNSQIYSQPCNSYAAVDDDAGWLIEPETSLPPVQRVRSAPLRSMSPTRRRTDRQANARLLCSATHHRDIAALVTKMITQQEQCSVCPPSAITSAVDDDEVDLSPLSRQSSGLSITRSKEYRRPSDMRKTGASICKDIRLRKDKSRRTKSVDK</sequence>
<evidence type="ECO:0000256" key="1">
    <source>
        <dbReference type="SAM" id="MobiDB-lite"/>
    </source>
</evidence>
<evidence type="ECO:0000313" key="3">
    <source>
        <dbReference type="Proteomes" id="UP000503462"/>
    </source>
</evidence>
<proteinExistence type="predicted"/>
<feature type="compositionally biased region" description="Basic and acidic residues" evidence="1">
    <location>
        <begin position="170"/>
        <end position="182"/>
    </location>
</feature>
<protein>
    <submittedName>
        <fullName evidence="2">Uncharacterized protein</fullName>
    </submittedName>
</protein>
<organism evidence="2 3">
    <name type="scientific">Peltaster fructicola</name>
    <dbReference type="NCBI Taxonomy" id="286661"/>
    <lineage>
        <taxon>Eukaryota</taxon>
        <taxon>Fungi</taxon>
        <taxon>Dikarya</taxon>
        <taxon>Ascomycota</taxon>
        <taxon>Pezizomycotina</taxon>
        <taxon>Dothideomycetes</taxon>
        <taxon>Dothideomycetes incertae sedis</taxon>
        <taxon>Peltaster</taxon>
    </lineage>
</organism>
<name>A0A6H0XTF1_9PEZI</name>
<dbReference type="EMBL" id="CP051140">
    <property type="protein sequence ID" value="QIW98051.1"/>
    <property type="molecule type" value="Genomic_DNA"/>
</dbReference>
<feature type="compositionally biased region" description="Polar residues" evidence="1">
    <location>
        <begin position="159"/>
        <end position="169"/>
    </location>
</feature>
<dbReference type="AlphaFoldDB" id="A0A6H0XTF1"/>
<evidence type="ECO:0000313" key="2">
    <source>
        <dbReference type="EMBL" id="QIW98051.1"/>
    </source>
</evidence>
<dbReference type="OrthoDB" id="3910171at2759"/>
<accession>A0A6H0XTF1</accession>
<reference evidence="2 3" key="1">
    <citation type="journal article" date="2016" name="Sci. Rep.">
        <title>Peltaster fructicola genome reveals evolution from an invasive phytopathogen to an ectophytic parasite.</title>
        <authorList>
            <person name="Xu C."/>
            <person name="Chen H."/>
            <person name="Gleason M.L."/>
            <person name="Xu J.R."/>
            <person name="Liu H."/>
            <person name="Zhang R."/>
            <person name="Sun G."/>
        </authorList>
    </citation>
    <scope>NUCLEOTIDE SEQUENCE [LARGE SCALE GENOMIC DNA]</scope>
    <source>
        <strain evidence="2 3">LNHT1506</strain>
    </source>
</reference>
<gene>
    <name evidence="2" type="ORF">AMS68_003569</name>
</gene>
<dbReference type="Proteomes" id="UP000503462">
    <property type="component" value="Chromosome 2"/>
</dbReference>